<reference evidence="1 2" key="2">
    <citation type="journal article" date="2022" name="Mol. Ecol. Resour.">
        <title>The genomes of chicory, endive, great burdock and yacon provide insights into Asteraceae paleo-polyploidization history and plant inulin production.</title>
        <authorList>
            <person name="Fan W."/>
            <person name="Wang S."/>
            <person name="Wang H."/>
            <person name="Wang A."/>
            <person name="Jiang F."/>
            <person name="Liu H."/>
            <person name="Zhao H."/>
            <person name="Xu D."/>
            <person name="Zhang Y."/>
        </authorList>
    </citation>
    <scope>NUCLEOTIDE SEQUENCE [LARGE SCALE GENOMIC DNA]</scope>
    <source>
        <strain evidence="2">cv. Niubang</strain>
    </source>
</reference>
<evidence type="ECO:0000313" key="1">
    <source>
        <dbReference type="EMBL" id="KAI3759024.1"/>
    </source>
</evidence>
<dbReference type="EMBL" id="CM042048">
    <property type="protein sequence ID" value="KAI3759024.1"/>
    <property type="molecule type" value="Genomic_DNA"/>
</dbReference>
<protein>
    <submittedName>
        <fullName evidence="1">Uncharacterized protein</fullName>
    </submittedName>
</protein>
<organism evidence="1 2">
    <name type="scientific">Arctium lappa</name>
    <name type="common">Greater burdock</name>
    <name type="synonym">Lappa major</name>
    <dbReference type="NCBI Taxonomy" id="4217"/>
    <lineage>
        <taxon>Eukaryota</taxon>
        <taxon>Viridiplantae</taxon>
        <taxon>Streptophyta</taxon>
        <taxon>Embryophyta</taxon>
        <taxon>Tracheophyta</taxon>
        <taxon>Spermatophyta</taxon>
        <taxon>Magnoliopsida</taxon>
        <taxon>eudicotyledons</taxon>
        <taxon>Gunneridae</taxon>
        <taxon>Pentapetalae</taxon>
        <taxon>asterids</taxon>
        <taxon>campanulids</taxon>
        <taxon>Asterales</taxon>
        <taxon>Asteraceae</taxon>
        <taxon>Carduoideae</taxon>
        <taxon>Cardueae</taxon>
        <taxon>Arctiinae</taxon>
        <taxon>Arctium</taxon>
    </lineage>
</organism>
<dbReference type="Proteomes" id="UP001055879">
    <property type="component" value="Linkage Group LG02"/>
</dbReference>
<keyword evidence="2" id="KW-1185">Reference proteome</keyword>
<evidence type="ECO:0000313" key="2">
    <source>
        <dbReference type="Proteomes" id="UP001055879"/>
    </source>
</evidence>
<accession>A0ACB9EJ62</accession>
<sequence length="528" mass="59855">MEFHLSFPPTVATIVFVIVIAILLQILERKKANRRKKKEAPQANGAWPIIGHLHLLLGGSQPAQRVLGDMAEIYGSIFTINLGVHQALVVSNHEIAKECYTTNDKVFLSRPKAVATELMGYNYAMFGLAAYGDYWRQVRKIIMLEVLSQRRVQMLGHVRVSELRASMKDLYEAWVNNKDRAEGLDIMVKVDMNQWFGHLVLNILLRVISGKRFSPDDEEGILFLKVARRLLELFGAFVMSDFIPYIKRLDLGGYQKEMKMTAKEIDIIIERLLEEHKGEQQNKGNQVFMDVLISILEGSSQDDFSGFDHDSVIKSSCLAILTAGLDTMSVTLTWALSLLLNNPKALEIAEDEIDEHVGRERMIEESDMKNLVYTKAIIKETLRLYPAAPLSVPRESLEDCIVSGYNIPKGTRLLVNLWKMHRDPNIWPDPNEFQPERFLTSQKDIDVKGKHYELLPFGSGRRMCPGVFLAIQTLPLILAGLIQQFTLRKLSNEPVDMSECAGLTTSKALPLEVLLAPRLTHNMYHINA</sequence>
<proteinExistence type="predicted"/>
<reference evidence="2" key="1">
    <citation type="journal article" date="2022" name="Mol. Ecol. Resour.">
        <title>The genomes of chicory, endive, great burdock and yacon provide insights into Asteraceae palaeo-polyploidization history and plant inulin production.</title>
        <authorList>
            <person name="Fan W."/>
            <person name="Wang S."/>
            <person name="Wang H."/>
            <person name="Wang A."/>
            <person name="Jiang F."/>
            <person name="Liu H."/>
            <person name="Zhao H."/>
            <person name="Xu D."/>
            <person name="Zhang Y."/>
        </authorList>
    </citation>
    <scope>NUCLEOTIDE SEQUENCE [LARGE SCALE GENOMIC DNA]</scope>
    <source>
        <strain evidence="2">cv. Niubang</strain>
    </source>
</reference>
<name>A0ACB9EJ62_ARCLA</name>
<gene>
    <name evidence="1" type="ORF">L6452_06597</name>
</gene>
<comment type="caution">
    <text evidence="1">The sequence shown here is derived from an EMBL/GenBank/DDBJ whole genome shotgun (WGS) entry which is preliminary data.</text>
</comment>